<dbReference type="InterPro" id="IPR014001">
    <property type="entry name" value="Helicase_ATP-bd"/>
</dbReference>
<dbReference type="GO" id="GO:0004386">
    <property type="term" value="F:helicase activity"/>
    <property type="evidence" value="ECO:0007669"/>
    <property type="project" value="UniProtKB-KW"/>
</dbReference>
<dbReference type="Pfam" id="PF26090">
    <property type="entry name" value="SH3_HelY"/>
    <property type="match status" value="1"/>
</dbReference>
<dbReference type="EMBL" id="RPFW01000008">
    <property type="protein sequence ID" value="TVZ00645.1"/>
    <property type="molecule type" value="Genomic_DNA"/>
</dbReference>
<dbReference type="PANTHER" id="PTHR12131:SF1">
    <property type="entry name" value="ATP-DEPENDENT RNA HELICASE SUPV3L1, MITOCHONDRIAL-RELATED"/>
    <property type="match status" value="1"/>
</dbReference>
<dbReference type="InterPro" id="IPR027417">
    <property type="entry name" value="P-loop_NTPase"/>
</dbReference>
<sequence>MSTPAVSPAEKYAKFRERQAAPEFTSFRELYDFDFDPFQVAACAALTGGEGVLVAAPTGSGKTVVGEYAVHLALYQGKKCFYTTPIKALSNQKYNDLVRRYDSDTVGLLTGDNAVNGDAPIVVMTTEVLRNMLYAGSPALKDLGYVVLDEVHYLADRSRGAVWEEVIIHLQESVRVVALSATVSNAEEFGDWLAQVRGGTEVIVDEHRPVPLWQHMLAGRRLYDLFTDDDHHEVNPELVRLAHREAIRQPSSRPGRGGHRPRRTQPPYRPEIVDRLDAAGLLPAITFIFSRAGCDAAVQQCLAAGLRLTTPEEARVIEELAARRTADIPEEDLTVLGYHDWVLALRRGIAAHHAGLLPAFKEVVEELFTAGLVRAVFATETLALGINMPARTVVLEKLDKWNGEAHVALTPGEYTQLTGRAGRRGIDVEGHAVVLWQPGLDPGAVAGLAGTRTYPLNSSFRPSYNMAVNLTARVGRARAASLLESSFAQFQADRGVVGLARRLRRLKEQAEGLAKQVSCDRGDFMEYAEMRRRLTDAERGASRSRASAQRSEARRVLATLRRGDIIRVPAGRRSGLAVVLNPPPAGDGFSVHRADGPLVLTSHGQLKQLSAADFPVPADPVDRLRIPQHFSERSPKHRRDLVSAMRAKIEGRDLESASRHRRSAADTDDPERVRGFAEDAGDFEGGDVAEGDIAELRRKLRRHPCHACPDREQHARYAERYFRQYKEVDELERQIGGRRHVIARTFDRVCKVLDELGYTDGDTVTPAGQRLTRLYSELDLVAAECLRRGLWEGLNPAELAACVSVLSFESRKQPDDAGPARLPKGPVRDVLDVMARTWAELDHLEQRNGLSFLREPDAGFVWAAYRWVRGAKLEDVLDAVPGLTPGDFVRSMKQLIDLLDQVAVAARDLSVPRAARAAERAAAAAERAAADGDVDDDRDSDTGTVPKNRDVSATARAAIDAMRRGVVAYSALAD</sequence>
<keyword evidence="3 8" id="KW-0347">Helicase</keyword>
<accession>A0A6P2BR68</accession>
<reference evidence="8 9" key="1">
    <citation type="submission" date="2018-11" db="EMBL/GenBank/DDBJ databases">
        <title>Trebonia kvetii gen.nov., sp.nov., a novel acidophilic actinobacterium, and proposal of the new actinobacterial family Treboniaceae fam. nov.</title>
        <authorList>
            <person name="Rapoport D."/>
            <person name="Sagova-Mareckova M."/>
            <person name="Sedlacek I."/>
            <person name="Provaznik J."/>
            <person name="Kralova S."/>
            <person name="Pavlinic D."/>
            <person name="Benes V."/>
            <person name="Kopecky J."/>
        </authorList>
    </citation>
    <scope>NUCLEOTIDE SEQUENCE [LARGE SCALE GENOMIC DNA]</scope>
    <source>
        <strain evidence="8 9">15Tr583</strain>
    </source>
</reference>
<dbReference type="CDD" id="cd18795">
    <property type="entry name" value="SF2_C_Ski2"/>
    <property type="match status" value="1"/>
</dbReference>
<dbReference type="Proteomes" id="UP000460272">
    <property type="component" value="Unassembled WGS sequence"/>
</dbReference>
<evidence type="ECO:0000256" key="3">
    <source>
        <dbReference type="ARBA" id="ARBA00022806"/>
    </source>
</evidence>
<dbReference type="GO" id="GO:0016787">
    <property type="term" value="F:hydrolase activity"/>
    <property type="evidence" value="ECO:0007669"/>
    <property type="project" value="UniProtKB-KW"/>
</dbReference>
<dbReference type="InterPro" id="IPR058621">
    <property type="entry name" value="SH3_HelY"/>
</dbReference>
<comment type="caution">
    <text evidence="8">The sequence shown here is derived from an EMBL/GenBank/DDBJ whole genome shotgun (WGS) entry which is preliminary data.</text>
</comment>
<dbReference type="PANTHER" id="PTHR12131">
    <property type="entry name" value="ATP-DEPENDENT RNA AND DNA HELICASE"/>
    <property type="match status" value="1"/>
</dbReference>
<dbReference type="PROSITE" id="PS51192">
    <property type="entry name" value="HELICASE_ATP_BIND_1"/>
    <property type="match status" value="1"/>
</dbReference>
<keyword evidence="1" id="KW-0547">Nucleotide-binding</keyword>
<evidence type="ECO:0000256" key="4">
    <source>
        <dbReference type="ARBA" id="ARBA00022840"/>
    </source>
</evidence>
<feature type="region of interest" description="Disordered" evidence="5">
    <location>
        <begin position="649"/>
        <end position="673"/>
    </location>
</feature>
<dbReference type="GO" id="GO:0003676">
    <property type="term" value="F:nucleic acid binding"/>
    <property type="evidence" value="ECO:0007669"/>
    <property type="project" value="InterPro"/>
</dbReference>
<dbReference type="AlphaFoldDB" id="A0A6P2BR68"/>
<dbReference type="InterPro" id="IPR012961">
    <property type="entry name" value="Ski2/MTR4_C"/>
</dbReference>
<dbReference type="GO" id="GO:0070478">
    <property type="term" value="P:nuclear-transcribed mRNA catabolic process, 3'-5' exonucleolytic nonsense-mediated decay"/>
    <property type="evidence" value="ECO:0007669"/>
    <property type="project" value="TreeGrafter"/>
</dbReference>
<protein>
    <submittedName>
        <fullName evidence="8">DEAD/DEAH box helicase</fullName>
    </submittedName>
</protein>
<dbReference type="SUPFAM" id="SSF52540">
    <property type="entry name" value="P-loop containing nucleoside triphosphate hydrolases"/>
    <property type="match status" value="1"/>
</dbReference>
<dbReference type="Pfam" id="PF08148">
    <property type="entry name" value="DSHCT"/>
    <property type="match status" value="1"/>
</dbReference>
<name>A0A6P2BR68_9ACTN</name>
<feature type="region of interest" description="Disordered" evidence="5">
    <location>
        <begin position="245"/>
        <end position="269"/>
    </location>
</feature>
<dbReference type="GO" id="GO:0005524">
    <property type="term" value="F:ATP binding"/>
    <property type="evidence" value="ECO:0007669"/>
    <property type="project" value="UniProtKB-KW"/>
</dbReference>
<keyword evidence="4" id="KW-0067">ATP-binding</keyword>
<dbReference type="RefSeq" id="WP_145860248.1">
    <property type="nucleotide sequence ID" value="NZ_RPFW01000008.1"/>
</dbReference>
<proteinExistence type="predicted"/>
<feature type="domain" description="Helicase C-terminal" evidence="7">
    <location>
        <begin position="271"/>
        <end position="472"/>
    </location>
</feature>
<evidence type="ECO:0000256" key="5">
    <source>
        <dbReference type="SAM" id="MobiDB-lite"/>
    </source>
</evidence>
<evidence type="ECO:0000256" key="2">
    <source>
        <dbReference type="ARBA" id="ARBA00022801"/>
    </source>
</evidence>
<keyword evidence="9" id="KW-1185">Reference proteome</keyword>
<evidence type="ECO:0000313" key="9">
    <source>
        <dbReference type="Proteomes" id="UP000460272"/>
    </source>
</evidence>
<evidence type="ECO:0000313" key="8">
    <source>
        <dbReference type="EMBL" id="TVZ00645.1"/>
    </source>
</evidence>
<dbReference type="Pfam" id="PF00270">
    <property type="entry name" value="DEAD"/>
    <property type="match status" value="1"/>
</dbReference>
<evidence type="ECO:0000259" key="6">
    <source>
        <dbReference type="PROSITE" id="PS51192"/>
    </source>
</evidence>
<dbReference type="SMART" id="SM00487">
    <property type="entry name" value="DEXDc"/>
    <property type="match status" value="1"/>
</dbReference>
<dbReference type="SMART" id="SM01142">
    <property type="entry name" value="DSHCT"/>
    <property type="match status" value="1"/>
</dbReference>
<evidence type="ECO:0000256" key="1">
    <source>
        <dbReference type="ARBA" id="ARBA00022741"/>
    </source>
</evidence>
<dbReference type="InterPro" id="IPR001650">
    <property type="entry name" value="Helicase_C-like"/>
</dbReference>
<feature type="compositionally biased region" description="Basic and acidic residues" evidence="5">
    <location>
        <begin position="649"/>
        <end position="658"/>
    </location>
</feature>
<dbReference type="InterPro" id="IPR050699">
    <property type="entry name" value="RNA-DNA_Helicase"/>
</dbReference>
<dbReference type="OrthoDB" id="3229913at2"/>
<dbReference type="Gene3D" id="1.10.3380.30">
    <property type="match status" value="1"/>
</dbReference>
<gene>
    <name evidence="8" type="ORF">EAS64_35290</name>
</gene>
<keyword evidence="2" id="KW-0378">Hydrolase</keyword>
<feature type="region of interest" description="Disordered" evidence="5">
    <location>
        <begin position="926"/>
        <end position="949"/>
    </location>
</feature>
<dbReference type="PROSITE" id="PS51194">
    <property type="entry name" value="HELICASE_CTER"/>
    <property type="match status" value="1"/>
</dbReference>
<dbReference type="SMART" id="SM00490">
    <property type="entry name" value="HELICc"/>
    <property type="match status" value="1"/>
</dbReference>
<dbReference type="Pfam" id="PF00271">
    <property type="entry name" value="Helicase_C"/>
    <property type="match status" value="1"/>
</dbReference>
<feature type="domain" description="Helicase ATP-binding" evidence="6">
    <location>
        <begin position="43"/>
        <end position="201"/>
    </location>
</feature>
<dbReference type="Gene3D" id="3.40.50.300">
    <property type="entry name" value="P-loop containing nucleotide triphosphate hydrolases"/>
    <property type="match status" value="2"/>
</dbReference>
<evidence type="ECO:0000259" key="7">
    <source>
        <dbReference type="PROSITE" id="PS51194"/>
    </source>
</evidence>
<organism evidence="8 9">
    <name type="scientific">Trebonia kvetii</name>
    <dbReference type="NCBI Taxonomy" id="2480626"/>
    <lineage>
        <taxon>Bacteria</taxon>
        <taxon>Bacillati</taxon>
        <taxon>Actinomycetota</taxon>
        <taxon>Actinomycetes</taxon>
        <taxon>Streptosporangiales</taxon>
        <taxon>Treboniaceae</taxon>
        <taxon>Trebonia</taxon>
    </lineage>
</organism>
<dbReference type="InterPro" id="IPR011545">
    <property type="entry name" value="DEAD/DEAH_box_helicase_dom"/>
</dbReference>
<dbReference type="GO" id="GO:0055087">
    <property type="term" value="C:Ski complex"/>
    <property type="evidence" value="ECO:0007669"/>
    <property type="project" value="TreeGrafter"/>
</dbReference>
<dbReference type="FunFam" id="3.40.50.300:FF:000190">
    <property type="entry name" value="ATP-dependent RNA helicase"/>
    <property type="match status" value="1"/>
</dbReference>